<dbReference type="EMBL" id="BAAALM010000012">
    <property type="protein sequence ID" value="GAA1211011.1"/>
    <property type="molecule type" value="Genomic_DNA"/>
</dbReference>
<comment type="caution">
    <text evidence="2">The sequence shown here is derived from an EMBL/GenBank/DDBJ whole genome shotgun (WGS) entry which is preliminary data.</text>
</comment>
<evidence type="ECO:0000313" key="2">
    <source>
        <dbReference type="EMBL" id="GAA1211011.1"/>
    </source>
</evidence>
<evidence type="ECO:0000313" key="3">
    <source>
        <dbReference type="Proteomes" id="UP001500467"/>
    </source>
</evidence>
<keyword evidence="3" id="KW-1185">Reference proteome</keyword>
<protein>
    <submittedName>
        <fullName evidence="2">Uncharacterized protein</fullName>
    </submittedName>
</protein>
<gene>
    <name evidence="2" type="ORF">GCM10009675_34740</name>
</gene>
<sequence length="58" mass="6142">MLAMNATRLDAATTSRTAPTPGAALLPVLLCFRCCSDKGSPARDERASDTREMSDAVQ</sequence>
<feature type="region of interest" description="Disordered" evidence="1">
    <location>
        <begin position="38"/>
        <end position="58"/>
    </location>
</feature>
<reference evidence="3" key="1">
    <citation type="journal article" date="2019" name="Int. J. Syst. Evol. Microbiol.">
        <title>The Global Catalogue of Microorganisms (GCM) 10K type strain sequencing project: providing services to taxonomists for standard genome sequencing and annotation.</title>
        <authorList>
            <consortium name="The Broad Institute Genomics Platform"/>
            <consortium name="The Broad Institute Genome Sequencing Center for Infectious Disease"/>
            <person name="Wu L."/>
            <person name="Ma J."/>
        </authorList>
    </citation>
    <scope>NUCLEOTIDE SEQUENCE [LARGE SCALE GENOMIC DNA]</scope>
    <source>
        <strain evidence="3">JCM 13022</strain>
    </source>
</reference>
<evidence type="ECO:0000256" key="1">
    <source>
        <dbReference type="SAM" id="MobiDB-lite"/>
    </source>
</evidence>
<proteinExistence type="predicted"/>
<organism evidence="2 3">
    <name type="scientific">Prauserella alba</name>
    <dbReference type="NCBI Taxonomy" id="176898"/>
    <lineage>
        <taxon>Bacteria</taxon>
        <taxon>Bacillati</taxon>
        <taxon>Actinomycetota</taxon>
        <taxon>Actinomycetes</taxon>
        <taxon>Pseudonocardiales</taxon>
        <taxon>Pseudonocardiaceae</taxon>
        <taxon>Prauserella</taxon>
    </lineage>
</organism>
<feature type="compositionally biased region" description="Basic and acidic residues" evidence="1">
    <location>
        <begin position="40"/>
        <end position="58"/>
    </location>
</feature>
<dbReference type="Proteomes" id="UP001500467">
    <property type="component" value="Unassembled WGS sequence"/>
</dbReference>
<accession>A0ABP4G2G5</accession>
<name>A0ABP4G2G5_9PSEU</name>